<evidence type="ECO:0000256" key="1">
    <source>
        <dbReference type="SAM" id="Phobius"/>
    </source>
</evidence>
<feature type="transmembrane region" description="Helical" evidence="1">
    <location>
        <begin position="12"/>
        <end position="34"/>
    </location>
</feature>
<dbReference type="EMBL" id="GGFL01009308">
    <property type="protein sequence ID" value="MBW73486.1"/>
    <property type="molecule type" value="Transcribed_RNA"/>
</dbReference>
<evidence type="ECO:0000313" key="2">
    <source>
        <dbReference type="EMBL" id="MBW73486.1"/>
    </source>
</evidence>
<dbReference type="PROSITE" id="PS51257">
    <property type="entry name" value="PROKAR_LIPOPROTEIN"/>
    <property type="match status" value="1"/>
</dbReference>
<organism evidence="2">
    <name type="scientific">Anopheles darlingi</name>
    <name type="common">Mosquito</name>
    <dbReference type="NCBI Taxonomy" id="43151"/>
    <lineage>
        <taxon>Eukaryota</taxon>
        <taxon>Metazoa</taxon>
        <taxon>Ecdysozoa</taxon>
        <taxon>Arthropoda</taxon>
        <taxon>Hexapoda</taxon>
        <taxon>Insecta</taxon>
        <taxon>Pterygota</taxon>
        <taxon>Neoptera</taxon>
        <taxon>Endopterygota</taxon>
        <taxon>Diptera</taxon>
        <taxon>Nematocera</taxon>
        <taxon>Culicoidea</taxon>
        <taxon>Culicidae</taxon>
        <taxon>Anophelinae</taxon>
        <taxon>Anopheles</taxon>
    </lineage>
</organism>
<keyword evidence="1" id="KW-1133">Transmembrane helix</keyword>
<reference evidence="2" key="1">
    <citation type="submission" date="2018-01" db="EMBL/GenBank/DDBJ databases">
        <title>An insight into the sialome of Amazonian anophelines.</title>
        <authorList>
            <person name="Ribeiro J.M."/>
            <person name="Scarpassa V."/>
            <person name="Calvo E."/>
        </authorList>
    </citation>
    <scope>NUCLEOTIDE SEQUENCE</scope>
</reference>
<sequence length="176" mass="19170">MWLERALAFSLDLSFLISSLILTVSCFILMLTAFRCFKVASNESMNVFSSSCSAFFTAASSRSSIVLLSRSRLRSSRRGINLSSSIRGVSKPSCIPPYRGSLLMSICFTLYSPCSSPVFSADSEATMDCSSLTSLRSVSGDADETDDRALFSSAISTIASLFSHWILFARSNSLLR</sequence>
<protein>
    <submittedName>
        <fullName evidence="2">Uncharacterized protein</fullName>
    </submittedName>
</protein>
<accession>A0A2M4D7H2</accession>
<feature type="transmembrane region" description="Helical" evidence="1">
    <location>
        <begin position="149"/>
        <end position="168"/>
    </location>
</feature>
<name>A0A2M4D7H2_ANODA</name>
<keyword evidence="1" id="KW-0812">Transmembrane</keyword>
<keyword evidence="1" id="KW-0472">Membrane</keyword>
<dbReference type="AlphaFoldDB" id="A0A2M4D7H2"/>
<proteinExistence type="predicted"/>